<proteinExistence type="predicted"/>
<dbReference type="Proteomes" id="UP001549055">
    <property type="component" value="Unassembled WGS sequence"/>
</dbReference>
<evidence type="ECO:0000313" key="4">
    <source>
        <dbReference type="EMBL" id="MET3643499.1"/>
    </source>
</evidence>
<protein>
    <submittedName>
        <fullName evidence="4">Uncharacterized protein</fullName>
    </submittedName>
</protein>
<reference evidence="4 5" key="1">
    <citation type="submission" date="2024-06" db="EMBL/GenBank/DDBJ databases">
        <title>Genomic Encyclopedia of Type Strains, Phase IV (KMG-IV): sequencing the most valuable type-strain genomes for metagenomic binning, comparative biology and taxonomic classification.</title>
        <authorList>
            <person name="Goeker M."/>
        </authorList>
    </citation>
    <scope>NUCLEOTIDE SEQUENCE [LARGE SCALE GENOMIC DNA]</scope>
    <source>
        <strain evidence="4 5">DSM 15349</strain>
    </source>
</reference>
<dbReference type="Gene3D" id="2.60.40.1080">
    <property type="match status" value="1"/>
</dbReference>
<dbReference type="InterPro" id="IPR035940">
    <property type="entry name" value="CAP_sf"/>
</dbReference>
<dbReference type="Gene3D" id="3.40.33.10">
    <property type="entry name" value="CAP"/>
    <property type="match status" value="1"/>
</dbReference>
<dbReference type="SMART" id="SM00635">
    <property type="entry name" value="BID_2"/>
    <property type="match status" value="1"/>
</dbReference>
<evidence type="ECO:0000313" key="5">
    <source>
        <dbReference type="Proteomes" id="UP001549055"/>
    </source>
</evidence>
<accession>A0ABV2JKJ3</accession>
<dbReference type="SUPFAM" id="SSF49373">
    <property type="entry name" value="Invasin/intimin cell-adhesion fragments"/>
    <property type="match status" value="1"/>
</dbReference>
<feature type="signal peptide" evidence="1">
    <location>
        <begin position="1"/>
        <end position="29"/>
    </location>
</feature>
<dbReference type="RefSeq" id="WP_354279530.1">
    <property type="nucleotide sequence ID" value="NZ_JBEPMK010000001.1"/>
</dbReference>
<evidence type="ECO:0000259" key="2">
    <source>
        <dbReference type="SMART" id="SM00198"/>
    </source>
</evidence>
<dbReference type="InterPro" id="IPR008964">
    <property type="entry name" value="Invasin/intimin_cell_adhesion"/>
</dbReference>
<dbReference type="SUPFAM" id="SSF55797">
    <property type="entry name" value="PR-1-like"/>
    <property type="match status" value="1"/>
</dbReference>
<dbReference type="InterPro" id="IPR003343">
    <property type="entry name" value="Big_2"/>
</dbReference>
<keyword evidence="1" id="KW-0732">Signal</keyword>
<dbReference type="Pfam" id="PF02368">
    <property type="entry name" value="Big_2"/>
    <property type="match status" value="1"/>
</dbReference>
<evidence type="ECO:0000259" key="3">
    <source>
        <dbReference type="SMART" id="SM00635"/>
    </source>
</evidence>
<dbReference type="SMART" id="SM00198">
    <property type="entry name" value="SCP"/>
    <property type="match status" value="1"/>
</dbReference>
<dbReference type="Pfam" id="PF18885">
    <property type="entry name" value="DUF5648"/>
    <property type="match status" value="1"/>
</dbReference>
<organism evidence="4 5">
    <name type="scientific">Streptococcus gallinaceus</name>
    <dbReference type="NCBI Taxonomy" id="165758"/>
    <lineage>
        <taxon>Bacteria</taxon>
        <taxon>Bacillati</taxon>
        <taxon>Bacillota</taxon>
        <taxon>Bacilli</taxon>
        <taxon>Lactobacillales</taxon>
        <taxon>Streptococcaceae</taxon>
        <taxon>Streptococcus</taxon>
    </lineage>
</organism>
<feature type="chain" id="PRO_5047301083" evidence="1">
    <location>
        <begin position="30"/>
        <end position="833"/>
    </location>
</feature>
<dbReference type="Pfam" id="PF00188">
    <property type="entry name" value="CAP"/>
    <property type="match status" value="1"/>
</dbReference>
<dbReference type="InterPro" id="IPR014044">
    <property type="entry name" value="CAP_dom"/>
</dbReference>
<keyword evidence="5" id="KW-1185">Reference proteome</keyword>
<dbReference type="EMBL" id="JBEPMK010000001">
    <property type="protein sequence ID" value="MET3643499.1"/>
    <property type="molecule type" value="Genomic_DNA"/>
</dbReference>
<gene>
    <name evidence="4" type="ORF">ABID27_000116</name>
</gene>
<name>A0ABV2JKJ3_9STRE</name>
<dbReference type="InterPro" id="IPR043708">
    <property type="entry name" value="DUF5648"/>
</dbReference>
<evidence type="ECO:0000256" key="1">
    <source>
        <dbReference type="SAM" id="SignalP"/>
    </source>
</evidence>
<sequence length="833" mass="89129">MKKNVFIKLILILCLFLSVGALGNATVWAATNRGTDVTVASPGNTLITVDGTFVSPGKQRVLDRINQIRQEAAREGLADKYVPIKWSYDLEVIAQTRAAEAYLHQAHQRPSGKDTFSISSNGVSSFAENLAWNYAENADSMMKAIEQFYSEKADYVTYKKTGVSKGQTGHYVSMINPAYNHMGMGTFIGDRRYFHTSAQAFSHKTGLNESATGQYGAFSQTIEVQSNRLSNIKIESKNSAIGAGAPETATLSGTVIVDGFQNGSVTAHFPAVHWSSSNGTIAQVDSNGMITGLNSGSVTITARSGGVSATKTFTVKAIQSIQPVSAATKAGTAVVLPKTVTAIWSDGSKTQEVVTWPAVDVTNAGTTAKTVTVNGKIGKSSLPAKAIVTVQGISSVENASVATKSTVAPNLPAMVKVTWTDKSTSTEKVTWSALKPTDYTSNAKKVVTVSGTVAKTNLKSKLFLTVHAITSVSKPAISTKSGTAPALPATVKATWTDGSTTNETVKWSAVRATDYTSHTKKAFQVSGVVSKTNLTSTASVTVHAITRLSSPSVSTKTGIAPLLPTGVTATWSDGTTTVEKVTWSALKAVDYTSATKKNISVAGAVAKINLKATATVTIHTIANLTPVKVSTISKQAPILPATVKATWTDGSVTEEAVVWPALIPEQYTSLIGEKVVMVEGSLKKTSLKAVATIQIMSEGIAMYRLYNRNNLEHFYTASINERDTLVRIGWGVNEGIGWYAPASGAPVYRLYNKTLKDHHYTTSENEKNVLVSKHGWTYEGIAWYSGGSKPLYRLYNPKLKIGSHHYTTSENERDVLVSKHGWKYEGIAWYGIK</sequence>
<dbReference type="Pfam" id="PF07532">
    <property type="entry name" value="Big_4"/>
    <property type="match status" value="5"/>
</dbReference>
<feature type="domain" description="BIG2" evidence="3">
    <location>
        <begin position="228"/>
        <end position="314"/>
    </location>
</feature>
<dbReference type="InterPro" id="IPR011081">
    <property type="entry name" value="Big_4"/>
</dbReference>
<feature type="domain" description="SCP" evidence="2">
    <location>
        <begin position="56"/>
        <end position="189"/>
    </location>
</feature>
<comment type="caution">
    <text evidence="4">The sequence shown here is derived from an EMBL/GenBank/DDBJ whole genome shotgun (WGS) entry which is preliminary data.</text>
</comment>